<dbReference type="Gene3D" id="2.40.50.840">
    <property type="match status" value="1"/>
</dbReference>
<evidence type="ECO:0000259" key="2">
    <source>
        <dbReference type="Pfam" id="PF22691"/>
    </source>
</evidence>
<feature type="domain" description="Thiolase C-terminal" evidence="2">
    <location>
        <begin position="104"/>
        <end position="163"/>
    </location>
</feature>
<evidence type="ECO:0000313" key="4">
    <source>
        <dbReference type="Proteomes" id="UP000324996"/>
    </source>
</evidence>
<dbReference type="PANTHER" id="PTHR42870:SF2">
    <property type="entry name" value="LIPID-TRANSFER PROTEIN, PUTATIVE-RELATED"/>
    <property type="match status" value="1"/>
</dbReference>
<keyword evidence="4" id="KW-1185">Reference proteome</keyword>
<dbReference type="EMBL" id="BKCN01000011">
    <property type="protein sequence ID" value="GER04520.1"/>
    <property type="molecule type" value="Genomic_DNA"/>
</dbReference>
<dbReference type="Gene3D" id="3.40.47.10">
    <property type="match status" value="1"/>
</dbReference>
<dbReference type="InterPro" id="IPR055140">
    <property type="entry name" value="Thiolase_C_2"/>
</dbReference>
<evidence type="ECO:0000313" key="3">
    <source>
        <dbReference type="EMBL" id="GER04520.1"/>
    </source>
</evidence>
<dbReference type="InterPro" id="IPR040771">
    <property type="entry name" value="TLP1_add_C"/>
</dbReference>
<gene>
    <name evidence="3" type="ORF">JCM17846_22020</name>
</gene>
<dbReference type="Proteomes" id="UP000324996">
    <property type="component" value="Unassembled WGS sequence"/>
</dbReference>
<evidence type="ECO:0000259" key="1">
    <source>
        <dbReference type="Pfam" id="PF18313"/>
    </source>
</evidence>
<dbReference type="PANTHER" id="PTHR42870">
    <property type="entry name" value="ACETYL-COA C-ACETYLTRANSFERASE"/>
    <property type="match status" value="1"/>
</dbReference>
<dbReference type="SUPFAM" id="SSF53901">
    <property type="entry name" value="Thiolase-like"/>
    <property type="match status" value="1"/>
</dbReference>
<comment type="caution">
    <text evidence="3">The sequence shown here is derived from an EMBL/GenBank/DDBJ whole genome shotgun (WGS) entry which is preliminary data.</text>
</comment>
<reference evidence="3 4" key="1">
    <citation type="submission" date="2019-09" db="EMBL/GenBank/DDBJ databases">
        <title>NBRP : Genome information of microbial organism related human and environment.</title>
        <authorList>
            <person name="Hattori M."/>
            <person name="Oshima K."/>
            <person name="Inaba H."/>
            <person name="Suda W."/>
            <person name="Sakamoto M."/>
            <person name="Iino T."/>
            <person name="Kitahara M."/>
            <person name="Oshida Y."/>
            <person name="Iida T."/>
            <person name="Kudo T."/>
            <person name="Itoh T."/>
            <person name="Ohkuma M."/>
        </authorList>
    </citation>
    <scope>NUCLEOTIDE SEQUENCE [LARGE SCALE GENOMIC DNA]</scope>
    <source>
        <strain evidence="3 4">Q-1</strain>
    </source>
</reference>
<accession>A0A5A7NAL6</accession>
<organism evidence="3 4">
    <name type="scientific">Iodidimonas nitroreducens</name>
    <dbReference type="NCBI Taxonomy" id="1236968"/>
    <lineage>
        <taxon>Bacteria</taxon>
        <taxon>Pseudomonadati</taxon>
        <taxon>Pseudomonadota</taxon>
        <taxon>Alphaproteobacteria</taxon>
        <taxon>Iodidimonadales</taxon>
        <taxon>Iodidimonadaceae</taxon>
        <taxon>Iodidimonas</taxon>
    </lineage>
</organism>
<dbReference type="Pfam" id="PF18313">
    <property type="entry name" value="TLP1_add_C"/>
    <property type="match status" value="1"/>
</dbReference>
<feature type="domain" description="Thiolase-like protein type 1 additional C-terminal" evidence="1">
    <location>
        <begin position="236"/>
        <end position="318"/>
    </location>
</feature>
<dbReference type="InterPro" id="IPR016039">
    <property type="entry name" value="Thiolase-like"/>
</dbReference>
<protein>
    <submittedName>
        <fullName evidence="3">Uncharacterized protein</fullName>
    </submittedName>
</protein>
<sequence>MAHHYQRPMSRHRAHIADLFSRMSAVAAANPHAATPIHHRPETIMEASDDNRMIAWPYTKFMNANLFVDQAAALVLTSVHEARACGVPPDQWVFLAGAADLDDAWLMSERPSFHRSEAIPRAAHAAMDQAGIGVDDLDFIDLYSCFPVAVEIAADALGLAHDDPRGLSITGGLPYFGGAGNAYSLFAIAEMVARLRGRDRGFGLVTANGWYLTKHSMGVYSAAPPQTPWQKRDRPDLQAEIDAIAAPPLIIEPQGRGRIEAATVRFSRKGPEQGVLFGRLPSGGRFLANMAGDDQAALDALMGEDAIGLEIDVRMDEKGRGLAHLI</sequence>
<proteinExistence type="predicted"/>
<name>A0A5A7NAL6_9PROT</name>
<dbReference type="AlphaFoldDB" id="A0A5A7NAL6"/>
<dbReference type="Pfam" id="PF22691">
    <property type="entry name" value="Thiolase_C_1"/>
    <property type="match status" value="1"/>
</dbReference>
<dbReference type="GO" id="GO:0016746">
    <property type="term" value="F:acyltransferase activity"/>
    <property type="evidence" value="ECO:0007669"/>
    <property type="project" value="InterPro"/>
</dbReference>